<reference evidence="8" key="1">
    <citation type="submission" date="2021-01" db="EMBL/GenBank/DDBJ databases">
        <authorList>
            <person name="Corre E."/>
            <person name="Pelletier E."/>
            <person name="Niang G."/>
            <person name="Scheremetjew M."/>
            <person name="Finn R."/>
            <person name="Kale V."/>
            <person name="Holt S."/>
            <person name="Cochrane G."/>
            <person name="Meng A."/>
            <person name="Brown T."/>
            <person name="Cohen L."/>
        </authorList>
    </citation>
    <scope>NUCLEOTIDE SEQUENCE</scope>
    <source>
        <strain evidence="8">CCMP2058</strain>
    </source>
</reference>
<feature type="signal peptide" evidence="6">
    <location>
        <begin position="1"/>
        <end position="17"/>
    </location>
</feature>
<keyword evidence="6" id="KW-0732">Signal</keyword>
<evidence type="ECO:0000256" key="2">
    <source>
        <dbReference type="ARBA" id="ARBA00023110"/>
    </source>
</evidence>
<accession>A0A7S0GXW1</accession>
<keyword evidence="2" id="KW-0697">Rotamase</keyword>
<sequence>MLSYLLVMAMAAAGARGETVRVHCLSTKGEINIDVHPEWAPLGAARFLELVEKGHYDNIGLPRCNGDIVQFGEDWEKRDAKSVDIRHKNIMDDPKPPGQKANRLMLKRGQLSYAGGGPNTRSSSIFFVVKPNEYLGRAEWEVPFGEVVGDGMKIVDQFYRGYGDFGVFKCPTCNAPDLSKYWTEGNSYLKREFPKLDFMLKCSIMEKGPDVSQTHNAQAMPHPPSPPQNEGIPHGVEAYGDYLWSNQGSVVICFLIAVLAGVAWARLAFGCSNGGKGRSEEQGLHVT</sequence>
<dbReference type="InterPro" id="IPR029000">
    <property type="entry name" value="Cyclophilin-like_dom_sf"/>
</dbReference>
<proteinExistence type="predicted"/>
<dbReference type="EC" id="5.2.1.8" evidence="1"/>
<dbReference type="AlphaFoldDB" id="A0A7S0GXW1"/>
<feature type="region of interest" description="Disordered" evidence="4">
    <location>
        <begin position="212"/>
        <end position="232"/>
    </location>
</feature>
<keyword evidence="5" id="KW-1133">Transmembrane helix</keyword>
<evidence type="ECO:0000256" key="6">
    <source>
        <dbReference type="SAM" id="SignalP"/>
    </source>
</evidence>
<feature type="transmembrane region" description="Helical" evidence="5">
    <location>
        <begin position="249"/>
        <end position="269"/>
    </location>
</feature>
<name>A0A7S0GXW1_9EUKA</name>
<evidence type="ECO:0000256" key="3">
    <source>
        <dbReference type="ARBA" id="ARBA00023235"/>
    </source>
</evidence>
<organism evidence="8">
    <name type="scientific">Amorphochlora amoebiformis</name>
    <dbReference type="NCBI Taxonomy" id="1561963"/>
    <lineage>
        <taxon>Eukaryota</taxon>
        <taxon>Sar</taxon>
        <taxon>Rhizaria</taxon>
        <taxon>Cercozoa</taxon>
        <taxon>Chlorarachniophyceae</taxon>
        <taxon>Amorphochlora</taxon>
    </lineage>
</organism>
<evidence type="ECO:0000259" key="7">
    <source>
        <dbReference type="PROSITE" id="PS50072"/>
    </source>
</evidence>
<dbReference type="SUPFAM" id="SSF50891">
    <property type="entry name" value="Cyclophilin-like"/>
    <property type="match status" value="1"/>
</dbReference>
<keyword evidence="3" id="KW-0413">Isomerase</keyword>
<gene>
    <name evidence="8" type="ORF">LAMO00422_LOCUS11781</name>
</gene>
<protein>
    <recommendedName>
        <fullName evidence="1">peptidylprolyl isomerase</fullName>
        <ecNumber evidence="1">5.2.1.8</ecNumber>
    </recommendedName>
</protein>
<keyword evidence="5" id="KW-0472">Membrane</keyword>
<evidence type="ECO:0000256" key="5">
    <source>
        <dbReference type="SAM" id="Phobius"/>
    </source>
</evidence>
<dbReference type="Gene3D" id="2.40.100.10">
    <property type="entry name" value="Cyclophilin-like"/>
    <property type="match status" value="1"/>
</dbReference>
<dbReference type="InterPro" id="IPR044665">
    <property type="entry name" value="E_coli_cyclophilin_A-like"/>
</dbReference>
<dbReference type="GO" id="GO:0003755">
    <property type="term" value="F:peptidyl-prolyl cis-trans isomerase activity"/>
    <property type="evidence" value="ECO:0007669"/>
    <property type="project" value="UniProtKB-KW"/>
</dbReference>
<feature type="chain" id="PRO_5031212136" description="peptidylprolyl isomerase" evidence="6">
    <location>
        <begin position="18"/>
        <end position="287"/>
    </location>
</feature>
<evidence type="ECO:0000313" key="8">
    <source>
        <dbReference type="EMBL" id="CAD8452841.1"/>
    </source>
</evidence>
<keyword evidence="5" id="KW-0812">Transmembrane</keyword>
<evidence type="ECO:0000256" key="1">
    <source>
        <dbReference type="ARBA" id="ARBA00013194"/>
    </source>
</evidence>
<dbReference type="PANTHER" id="PTHR43246">
    <property type="entry name" value="PEPTIDYL-PROLYL CIS-TRANS ISOMERASE CYP38, CHLOROPLASTIC"/>
    <property type="match status" value="1"/>
</dbReference>
<dbReference type="Pfam" id="PF00160">
    <property type="entry name" value="Pro_isomerase"/>
    <property type="match status" value="1"/>
</dbReference>
<dbReference type="EMBL" id="HBEM01017217">
    <property type="protein sequence ID" value="CAD8452841.1"/>
    <property type="molecule type" value="Transcribed_RNA"/>
</dbReference>
<feature type="domain" description="PPIase cyclophilin-type" evidence="7">
    <location>
        <begin position="29"/>
        <end position="176"/>
    </location>
</feature>
<dbReference type="PROSITE" id="PS50072">
    <property type="entry name" value="CSA_PPIASE_2"/>
    <property type="match status" value="1"/>
</dbReference>
<evidence type="ECO:0000256" key="4">
    <source>
        <dbReference type="SAM" id="MobiDB-lite"/>
    </source>
</evidence>
<dbReference type="InterPro" id="IPR002130">
    <property type="entry name" value="Cyclophilin-type_PPIase_dom"/>
</dbReference>